<evidence type="ECO:0000313" key="3">
    <source>
        <dbReference type="Proteomes" id="UP000005496"/>
    </source>
</evidence>
<name>D6SL51_9BACT</name>
<dbReference type="PANTHER" id="PTHR31302:SF0">
    <property type="entry name" value="TRANSMEMBRANE PROTEIN WITH METALLOPHOSPHOESTERASE DOMAIN"/>
    <property type="match status" value="1"/>
</dbReference>
<evidence type="ECO:0000313" key="2">
    <source>
        <dbReference type="EMBL" id="EFI35412.1"/>
    </source>
</evidence>
<gene>
    <name evidence="2" type="ORF">Dthio_PD2830</name>
</gene>
<dbReference type="RefSeq" id="WP_008868544.1">
    <property type="nucleotide sequence ID" value="NZ_ACJN02000001.1"/>
</dbReference>
<dbReference type="Gene3D" id="3.60.21.10">
    <property type="match status" value="1"/>
</dbReference>
<dbReference type="InterPro" id="IPR004843">
    <property type="entry name" value="Calcineurin-like_PHP"/>
</dbReference>
<evidence type="ECO:0000259" key="1">
    <source>
        <dbReference type="Pfam" id="PF00149"/>
    </source>
</evidence>
<dbReference type="AlphaFoldDB" id="D6SL51"/>
<dbReference type="SUPFAM" id="SSF56300">
    <property type="entry name" value="Metallo-dependent phosphatases"/>
    <property type="match status" value="1"/>
</dbReference>
<keyword evidence="3" id="KW-1185">Reference proteome</keyword>
<dbReference type="OrthoDB" id="9780884at2"/>
<organism evidence="2 3">
    <name type="scientific">Desulfonatronospira thiodismutans ASO3-1</name>
    <dbReference type="NCBI Taxonomy" id="555779"/>
    <lineage>
        <taxon>Bacteria</taxon>
        <taxon>Pseudomonadati</taxon>
        <taxon>Thermodesulfobacteriota</taxon>
        <taxon>Desulfovibrionia</taxon>
        <taxon>Desulfovibrionales</taxon>
        <taxon>Desulfonatronovibrionaceae</taxon>
        <taxon>Desulfonatronospira</taxon>
    </lineage>
</organism>
<protein>
    <submittedName>
        <fullName evidence="2">Metallophosphoesterase</fullName>
    </submittedName>
</protein>
<reference evidence="2" key="1">
    <citation type="submission" date="2010-05" db="EMBL/GenBank/DDBJ databases">
        <title>The draft genome of Desulfonatronospira thiodismutans ASO3-1.</title>
        <authorList>
            <consortium name="US DOE Joint Genome Institute (JGI-PGF)"/>
            <person name="Lucas S."/>
            <person name="Copeland A."/>
            <person name="Lapidus A."/>
            <person name="Cheng J.-F."/>
            <person name="Bruce D."/>
            <person name="Goodwin L."/>
            <person name="Pitluck S."/>
            <person name="Chertkov O."/>
            <person name="Brettin T."/>
            <person name="Detter J.C."/>
            <person name="Han C."/>
            <person name="Land M.L."/>
            <person name="Hauser L."/>
            <person name="Kyrpides N."/>
            <person name="Mikhailova N."/>
            <person name="Muyzer G."/>
            <person name="Woyke T."/>
        </authorList>
    </citation>
    <scope>NUCLEOTIDE SEQUENCE [LARGE SCALE GENOMIC DNA]</scope>
    <source>
        <strain evidence="2">ASO3-1</strain>
    </source>
</reference>
<dbReference type="InterPro" id="IPR029052">
    <property type="entry name" value="Metallo-depent_PP-like"/>
</dbReference>
<dbReference type="eggNOG" id="COG1408">
    <property type="taxonomic scope" value="Bacteria"/>
</dbReference>
<dbReference type="CDD" id="cd07385">
    <property type="entry name" value="MPP_YkuE_C"/>
    <property type="match status" value="1"/>
</dbReference>
<sequence>MLFILAFFLVYLGMHCFTWARFAAQFEFSSRVRRGGFRLCLLLALSPIAAHLIPLSWPEPLVYLIWQIVFTWLGVIFYLFLLQLALFVLQLMVWPVRVRISPGLSRAAAFAIITVTILTVGWGFMEAAGPVRVTEYEISSPKIGNDLRVVFLSDTHLGVQKSMQRVKDLKSLVHDQDPDLIILGGDILNDHLEWLQEEARIMQGMQAGLGKYAVLGNHEFYAGADDSRDFFARAGFTLLEDETEKLSETNIEIIGVSDPAPHGRFRQHQENVTKQLTRRLDPDKYNILVSHRPWGFEIARDAGVDLHLAGHTHKGQIFPFRFFVRLKYDHVYGIRRSNDSSLIVTSGAGSWGPPIRVLAPPEIVLVKISPGVSV</sequence>
<dbReference type="Proteomes" id="UP000005496">
    <property type="component" value="Unassembled WGS sequence"/>
</dbReference>
<comment type="caution">
    <text evidence="2">The sequence shown here is derived from an EMBL/GenBank/DDBJ whole genome shotgun (WGS) entry which is preliminary data.</text>
</comment>
<proteinExistence type="predicted"/>
<dbReference type="InterPro" id="IPR051158">
    <property type="entry name" value="Metallophosphoesterase_sf"/>
</dbReference>
<feature type="domain" description="Calcineurin-like phosphoesterase" evidence="1">
    <location>
        <begin position="147"/>
        <end position="314"/>
    </location>
</feature>
<dbReference type="GO" id="GO:0016787">
    <property type="term" value="F:hydrolase activity"/>
    <property type="evidence" value="ECO:0007669"/>
    <property type="project" value="InterPro"/>
</dbReference>
<accession>D6SL51</accession>
<dbReference type="PANTHER" id="PTHR31302">
    <property type="entry name" value="TRANSMEMBRANE PROTEIN WITH METALLOPHOSPHOESTERASE DOMAIN-RELATED"/>
    <property type="match status" value="1"/>
</dbReference>
<dbReference type="Pfam" id="PF00149">
    <property type="entry name" value="Metallophos"/>
    <property type="match status" value="1"/>
</dbReference>
<dbReference type="EMBL" id="ACJN02000001">
    <property type="protein sequence ID" value="EFI35412.1"/>
    <property type="molecule type" value="Genomic_DNA"/>
</dbReference>